<protein>
    <submittedName>
        <fullName evidence="1">Uncharacterized protein</fullName>
    </submittedName>
</protein>
<dbReference type="AlphaFoldDB" id="A0A284RTD7"/>
<sequence length="95" mass="10130">MGVLNSFITDPARYQGSHSQIIFGVNHISSTAIFSACEGRSLKAGSRVFFYDSTGQLVRGVVESTSRMADGTQMVIIRRDNGGIMTLPSASVSKG</sequence>
<name>A0A284RTD7_ARMOS</name>
<reference evidence="2" key="1">
    <citation type="journal article" date="2017" name="Nat. Ecol. Evol.">
        <title>Genome expansion and lineage-specific genetic innovations in the forest pathogenic fungi Armillaria.</title>
        <authorList>
            <person name="Sipos G."/>
            <person name="Prasanna A.N."/>
            <person name="Walter M.C."/>
            <person name="O'Connor E."/>
            <person name="Balint B."/>
            <person name="Krizsan K."/>
            <person name="Kiss B."/>
            <person name="Hess J."/>
            <person name="Varga T."/>
            <person name="Slot J."/>
            <person name="Riley R."/>
            <person name="Boka B."/>
            <person name="Rigling D."/>
            <person name="Barry K."/>
            <person name="Lee J."/>
            <person name="Mihaltcheva S."/>
            <person name="LaButti K."/>
            <person name="Lipzen A."/>
            <person name="Waldron R."/>
            <person name="Moloney N.M."/>
            <person name="Sperisen C."/>
            <person name="Kredics L."/>
            <person name="Vagvoelgyi C."/>
            <person name="Patrignani A."/>
            <person name="Fitzpatrick D."/>
            <person name="Nagy I."/>
            <person name="Doyle S."/>
            <person name="Anderson J.B."/>
            <person name="Grigoriev I.V."/>
            <person name="Gueldener U."/>
            <person name="Muensterkoetter M."/>
            <person name="Nagy L.G."/>
        </authorList>
    </citation>
    <scope>NUCLEOTIDE SEQUENCE [LARGE SCALE GENOMIC DNA]</scope>
    <source>
        <strain evidence="2">C18/9</strain>
    </source>
</reference>
<keyword evidence="2" id="KW-1185">Reference proteome</keyword>
<gene>
    <name evidence="1" type="ORF">ARMOST_15431</name>
</gene>
<organism evidence="1 2">
    <name type="scientific">Armillaria ostoyae</name>
    <name type="common">Armillaria root rot fungus</name>
    <dbReference type="NCBI Taxonomy" id="47428"/>
    <lineage>
        <taxon>Eukaryota</taxon>
        <taxon>Fungi</taxon>
        <taxon>Dikarya</taxon>
        <taxon>Basidiomycota</taxon>
        <taxon>Agaricomycotina</taxon>
        <taxon>Agaricomycetes</taxon>
        <taxon>Agaricomycetidae</taxon>
        <taxon>Agaricales</taxon>
        <taxon>Marasmiineae</taxon>
        <taxon>Physalacriaceae</taxon>
        <taxon>Armillaria</taxon>
    </lineage>
</organism>
<dbReference type="EMBL" id="FUEG01000016">
    <property type="protein sequence ID" value="SJL12014.1"/>
    <property type="molecule type" value="Genomic_DNA"/>
</dbReference>
<evidence type="ECO:0000313" key="1">
    <source>
        <dbReference type="EMBL" id="SJL12014.1"/>
    </source>
</evidence>
<dbReference type="OrthoDB" id="3237761at2759"/>
<dbReference type="Proteomes" id="UP000219338">
    <property type="component" value="Unassembled WGS sequence"/>
</dbReference>
<accession>A0A284RTD7</accession>
<proteinExistence type="predicted"/>
<evidence type="ECO:0000313" key="2">
    <source>
        <dbReference type="Proteomes" id="UP000219338"/>
    </source>
</evidence>